<evidence type="ECO:0000256" key="5">
    <source>
        <dbReference type="PROSITE-ProRule" id="PRU00284"/>
    </source>
</evidence>
<feature type="domain" description="HAMP" evidence="9">
    <location>
        <begin position="371"/>
        <end position="425"/>
    </location>
</feature>
<dbReference type="CDD" id="cd12913">
    <property type="entry name" value="PDC1_MCP_like"/>
    <property type="match status" value="1"/>
</dbReference>
<evidence type="ECO:0000259" key="7">
    <source>
        <dbReference type="PROSITE" id="PS50111"/>
    </source>
</evidence>
<dbReference type="Pfam" id="PF22673">
    <property type="entry name" value="MCP-like_PDC_1"/>
    <property type="match status" value="1"/>
</dbReference>
<dbReference type="EMBL" id="JADEYS010000009">
    <property type="protein sequence ID" value="MBE9397657.1"/>
    <property type="molecule type" value="Genomic_DNA"/>
</dbReference>
<dbReference type="PROSITE" id="PS50885">
    <property type="entry name" value="HAMP"/>
    <property type="match status" value="1"/>
</dbReference>
<evidence type="ECO:0000256" key="6">
    <source>
        <dbReference type="SAM" id="Phobius"/>
    </source>
</evidence>
<evidence type="ECO:0000313" key="10">
    <source>
        <dbReference type="EMBL" id="MBE9397657.1"/>
    </source>
</evidence>
<keyword evidence="11" id="KW-1185">Reference proteome</keyword>
<dbReference type="Gene3D" id="1.10.287.950">
    <property type="entry name" value="Methyl-accepting chemotaxis protein"/>
    <property type="match status" value="1"/>
</dbReference>
<evidence type="ECO:0000256" key="3">
    <source>
        <dbReference type="ARBA" id="ARBA00023224"/>
    </source>
</evidence>
<evidence type="ECO:0000256" key="2">
    <source>
        <dbReference type="ARBA" id="ARBA00022519"/>
    </source>
</evidence>
<dbReference type="InterPro" id="IPR000727">
    <property type="entry name" value="T_SNARE_dom"/>
</dbReference>
<evidence type="ECO:0000259" key="9">
    <source>
        <dbReference type="PROSITE" id="PS50885"/>
    </source>
</evidence>
<dbReference type="PROSITE" id="PS50111">
    <property type="entry name" value="CHEMOTAXIS_TRANSDUC_2"/>
    <property type="match status" value="1"/>
</dbReference>
<dbReference type="SUPFAM" id="SSF58104">
    <property type="entry name" value="Methyl-accepting chemotaxis protein (MCP) signaling domain"/>
    <property type="match status" value="1"/>
</dbReference>
<dbReference type="SMART" id="SM00304">
    <property type="entry name" value="HAMP"/>
    <property type="match status" value="1"/>
</dbReference>
<dbReference type="InterPro" id="IPR004089">
    <property type="entry name" value="MCPsignal_dom"/>
</dbReference>
<dbReference type="Pfam" id="PF00672">
    <property type="entry name" value="HAMP"/>
    <property type="match status" value="1"/>
</dbReference>
<dbReference type="AlphaFoldDB" id="A0A8J7FCQ5"/>
<keyword evidence="6" id="KW-0812">Transmembrane</keyword>
<comment type="subcellular location">
    <subcellularLocation>
        <location evidence="1">Cell inner membrane</location>
        <topology evidence="1">Multi-pass membrane protein</topology>
    </subcellularLocation>
</comment>
<reference evidence="10" key="1">
    <citation type="submission" date="2020-10" db="EMBL/GenBank/DDBJ databases">
        <title>Bacterium isolated from coastal waters sediment.</title>
        <authorList>
            <person name="Chen R.-J."/>
            <person name="Lu D.-C."/>
            <person name="Zhu K.-L."/>
            <person name="Du Z.-J."/>
        </authorList>
    </citation>
    <scope>NUCLEOTIDE SEQUENCE</scope>
    <source>
        <strain evidence="10">N1Y112</strain>
    </source>
</reference>
<sequence>MNSLQFKISAIAGTTTIIIVTVLTLLSFFELDSTKKNMADQSSSLFSESVLGRIQSSAKYQASEIAKQLKATQLVSESLAASLHQYRALHQSSPLLRKNSIEILASVLDANPQFLGIYGAYEPNAYDGRDRDFINDKLTASDQSGRFISYVARSDTGVVWEALVDYENASRDKNGIRAGEYYLCPKDRKVTCITDPYTYPINGKDVLLASITSPVVESGQFQGIVGVDIGLEFIQKFIENQNKDFFGGQGSMAIVSQNGIVSGFTGRSNLLGKTLEGDEFSNWNQLRKTANNEPKVVIYEHQVYAISPIIINDKPTGWSILIALPDTVISGSVDQLTAIISKSIDSLNQNNVLFGLLGAIIAVLSIAWVIGRVLKPIRYTVDMLKDLAEGDGDLTARLAVKSKDEIGEMAACLNQFLDQMHNIISEIESTSVLLSETAEKSYRSAEVSHTSMQQQQSELNMTVSAVEEMNNSSTEVAGSAANASSEADKTFASVQSSKTTVIEAVNSINKLASEVKAASSDMDDLAKQSDDISKIIVTIQSIAEQTNLLALNAAIEAARAGESGRGFAVVADEVRLLAQRTQVATSEIQAVIEQLQSGSSQVSAIMKNSQQYSLQSVEKVDEAKGSLDEIQSHVHLIKDMSQQIAVASSEQSQVTEEINRNMSNVDMASVSIGEQVEKSNHYAKDLHSLAETLNTMVRRFKL</sequence>
<keyword evidence="6" id="KW-0472">Membrane</keyword>
<dbReference type="FunFam" id="1.10.287.950:FF:000001">
    <property type="entry name" value="Methyl-accepting chemotaxis sensory transducer"/>
    <property type="match status" value="1"/>
</dbReference>
<feature type="transmembrane region" description="Helical" evidence="6">
    <location>
        <begin position="352"/>
        <end position="371"/>
    </location>
</feature>
<evidence type="ECO:0000256" key="4">
    <source>
        <dbReference type="ARBA" id="ARBA00029447"/>
    </source>
</evidence>
<feature type="transmembrane region" description="Helical" evidence="6">
    <location>
        <begin position="6"/>
        <end position="29"/>
    </location>
</feature>
<keyword evidence="2" id="KW-0997">Cell inner membrane</keyword>
<dbReference type="Gene3D" id="3.30.450.20">
    <property type="entry name" value="PAS domain"/>
    <property type="match status" value="2"/>
</dbReference>
<gene>
    <name evidence="10" type="ORF">IOQ59_10330</name>
</gene>
<evidence type="ECO:0000256" key="1">
    <source>
        <dbReference type="ARBA" id="ARBA00004429"/>
    </source>
</evidence>
<name>A0A8J7FCQ5_9GAMM</name>
<dbReference type="PANTHER" id="PTHR32089">
    <property type="entry name" value="METHYL-ACCEPTING CHEMOTAXIS PROTEIN MCPB"/>
    <property type="match status" value="1"/>
</dbReference>
<dbReference type="Pfam" id="PF00015">
    <property type="entry name" value="MCPsignal"/>
    <property type="match status" value="1"/>
</dbReference>
<dbReference type="CDD" id="cd11386">
    <property type="entry name" value="MCP_signal"/>
    <property type="match status" value="1"/>
</dbReference>
<dbReference type="RefSeq" id="WP_193953212.1">
    <property type="nucleotide sequence ID" value="NZ_JADEYS010000009.1"/>
</dbReference>
<proteinExistence type="inferred from homology"/>
<feature type="domain" description="T-SNARE coiled-coil homology" evidence="8">
    <location>
        <begin position="617"/>
        <end position="679"/>
    </location>
</feature>
<dbReference type="PANTHER" id="PTHR32089:SF112">
    <property type="entry name" value="LYSOZYME-LIKE PROTEIN-RELATED"/>
    <property type="match status" value="1"/>
</dbReference>
<dbReference type="GO" id="GO:0006935">
    <property type="term" value="P:chemotaxis"/>
    <property type="evidence" value="ECO:0007669"/>
    <property type="project" value="UniProtKB-ARBA"/>
</dbReference>
<keyword evidence="6" id="KW-1133">Transmembrane helix</keyword>
<accession>A0A8J7FCQ5</accession>
<keyword evidence="2" id="KW-1003">Cell membrane</keyword>
<organism evidence="10 11">
    <name type="scientific">Pontibacterium sinense</name>
    <dbReference type="NCBI Taxonomy" id="2781979"/>
    <lineage>
        <taxon>Bacteria</taxon>
        <taxon>Pseudomonadati</taxon>
        <taxon>Pseudomonadota</taxon>
        <taxon>Gammaproteobacteria</taxon>
        <taxon>Oceanospirillales</taxon>
        <taxon>Oceanospirillaceae</taxon>
        <taxon>Pontibacterium</taxon>
    </lineage>
</organism>
<dbReference type="GO" id="GO:0005886">
    <property type="term" value="C:plasma membrane"/>
    <property type="evidence" value="ECO:0007669"/>
    <property type="project" value="UniProtKB-SubCell"/>
</dbReference>
<dbReference type="Proteomes" id="UP000640333">
    <property type="component" value="Unassembled WGS sequence"/>
</dbReference>
<dbReference type="CDD" id="cd06225">
    <property type="entry name" value="HAMP"/>
    <property type="match status" value="1"/>
</dbReference>
<evidence type="ECO:0000313" key="11">
    <source>
        <dbReference type="Proteomes" id="UP000640333"/>
    </source>
</evidence>
<dbReference type="SMART" id="SM00283">
    <property type="entry name" value="MA"/>
    <property type="match status" value="1"/>
</dbReference>
<dbReference type="GO" id="GO:0007165">
    <property type="term" value="P:signal transduction"/>
    <property type="evidence" value="ECO:0007669"/>
    <property type="project" value="UniProtKB-KW"/>
</dbReference>
<keyword evidence="3 5" id="KW-0807">Transducer</keyword>
<dbReference type="InterPro" id="IPR003660">
    <property type="entry name" value="HAMP_dom"/>
</dbReference>
<protein>
    <submittedName>
        <fullName evidence="10">Methyl-accepting chemotaxis protein</fullName>
    </submittedName>
</protein>
<comment type="similarity">
    <text evidence="4">Belongs to the methyl-accepting chemotaxis (MCP) protein family.</text>
</comment>
<comment type="caution">
    <text evidence="10">The sequence shown here is derived from an EMBL/GenBank/DDBJ whole genome shotgun (WGS) entry which is preliminary data.</text>
</comment>
<feature type="domain" description="Methyl-accepting transducer" evidence="7">
    <location>
        <begin position="430"/>
        <end position="666"/>
    </location>
</feature>
<dbReference type="PROSITE" id="PS50192">
    <property type="entry name" value="T_SNARE"/>
    <property type="match status" value="1"/>
</dbReference>
<evidence type="ECO:0000259" key="8">
    <source>
        <dbReference type="PROSITE" id="PS50192"/>
    </source>
</evidence>